<evidence type="ECO:0000313" key="1">
    <source>
        <dbReference type="EMBL" id="ERT08961.1"/>
    </source>
</evidence>
<dbReference type="Proteomes" id="UP000017127">
    <property type="component" value="Unassembled WGS sequence"/>
</dbReference>
<dbReference type="EMBL" id="AUZM01000006">
    <property type="protein sequence ID" value="ERT08961.1"/>
    <property type="molecule type" value="Genomic_DNA"/>
</dbReference>
<keyword evidence="2" id="KW-1185">Reference proteome</keyword>
<organism evidence="1 2">
    <name type="scientific">Lyngbya aestuarii BL J</name>
    <dbReference type="NCBI Taxonomy" id="1348334"/>
    <lineage>
        <taxon>Bacteria</taxon>
        <taxon>Bacillati</taxon>
        <taxon>Cyanobacteriota</taxon>
        <taxon>Cyanophyceae</taxon>
        <taxon>Oscillatoriophycideae</taxon>
        <taxon>Oscillatoriales</taxon>
        <taxon>Microcoleaceae</taxon>
        <taxon>Lyngbya</taxon>
    </lineage>
</organism>
<dbReference type="AlphaFoldDB" id="U7QRC5"/>
<sequence length="70" mass="8210">MIKLDVDDAFWSSDSESIARYIHDQVGLIEDYNCEMDWSLIDRICSTPTTVPPKSKWLRKLLQMIEVTFD</sequence>
<accession>U7QRC5</accession>
<dbReference type="RefSeq" id="WP_023064794.1">
    <property type="nucleotide sequence ID" value="NZ_AUZM01000006.1"/>
</dbReference>
<proteinExistence type="predicted"/>
<evidence type="ECO:0000313" key="2">
    <source>
        <dbReference type="Proteomes" id="UP000017127"/>
    </source>
</evidence>
<dbReference type="OrthoDB" id="463331at2"/>
<comment type="caution">
    <text evidence="1">The sequence shown here is derived from an EMBL/GenBank/DDBJ whole genome shotgun (WGS) entry which is preliminary data.</text>
</comment>
<reference evidence="1 2" key="1">
    <citation type="journal article" date="2013" name="Front. Microbiol.">
        <title>Comparative genomic analyses of the cyanobacterium, Lyngbya aestuarii BL J, a powerful hydrogen producer.</title>
        <authorList>
            <person name="Kothari A."/>
            <person name="Vaughn M."/>
            <person name="Garcia-Pichel F."/>
        </authorList>
    </citation>
    <scope>NUCLEOTIDE SEQUENCE [LARGE SCALE GENOMIC DNA]</scope>
    <source>
        <strain evidence="1 2">BL J</strain>
    </source>
</reference>
<gene>
    <name evidence="1" type="ORF">M595_1005</name>
</gene>
<protein>
    <submittedName>
        <fullName evidence="1">Uncharacterized protein</fullName>
    </submittedName>
</protein>
<name>U7QRC5_9CYAN</name>